<proteinExistence type="predicted"/>
<evidence type="ECO:0000313" key="1">
    <source>
        <dbReference type="EMBL" id="MBF4102493.1"/>
    </source>
</evidence>
<accession>A0A930UVW2</accession>
<name>A0A930UVW2_9PAST</name>
<dbReference type="AlphaFoldDB" id="A0A930UVW2"/>
<gene>
    <name evidence="1" type="ORF">INT80_05425</name>
</gene>
<comment type="caution">
    <text evidence="1">The sequence shown here is derived from an EMBL/GenBank/DDBJ whole genome shotgun (WGS) entry which is preliminary data.</text>
</comment>
<sequence length="48" mass="5696">MASWMIKDKYFLPFGWVQVEFSPEQENYDLLSIVIKKSGNRVKKTKSK</sequence>
<protein>
    <submittedName>
        <fullName evidence="1">Uncharacterized protein</fullName>
    </submittedName>
</protein>
<dbReference type="EMBL" id="JADION010000012">
    <property type="protein sequence ID" value="MBF4102493.1"/>
    <property type="molecule type" value="Genomic_DNA"/>
</dbReference>
<organism evidence="1">
    <name type="scientific">Gallibacterium anatis</name>
    <dbReference type="NCBI Taxonomy" id="750"/>
    <lineage>
        <taxon>Bacteria</taxon>
        <taxon>Pseudomonadati</taxon>
        <taxon>Pseudomonadota</taxon>
        <taxon>Gammaproteobacteria</taxon>
        <taxon>Pasteurellales</taxon>
        <taxon>Pasteurellaceae</taxon>
        <taxon>Gallibacterium</taxon>
    </lineage>
</organism>
<reference evidence="1" key="1">
    <citation type="submission" date="2020-11" db="EMBL/GenBank/DDBJ databases">
        <title>Gallibacterium anatis 1637, full genome, WGS.</title>
        <authorList>
            <person name="Laishevtcev A.I."/>
            <person name="Yakimova E.A."/>
            <person name="Petkovich D."/>
            <person name="Stepanova T.V."/>
            <person name="Kalendr R.S."/>
            <person name="Rubalsky E.O."/>
            <person name="Zulkarneev E.R."/>
            <person name="Aleshkin A.V."/>
        </authorList>
    </citation>
    <scope>NUCLEOTIDE SEQUENCE</scope>
    <source>
        <strain evidence="1">1637</strain>
    </source>
</reference>